<evidence type="ECO:0000313" key="2">
    <source>
        <dbReference type="EMBL" id="KAK8765859.1"/>
    </source>
</evidence>
<dbReference type="EMBL" id="JARKHS020026928">
    <property type="protein sequence ID" value="KAK8765859.1"/>
    <property type="molecule type" value="Genomic_DNA"/>
</dbReference>
<gene>
    <name evidence="2" type="ORF">V5799_007357</name>
</gene>
<organism evidence="2 3">
    <name type="scientific">Amblyomma americanum</name>
    <name type="common">Lone star tick</name>
    <dbReference type="NCBI Taxonomy" id="6943"/>
    <lineage>
        <taxon>Eukaryota</taxon>
        <taxon>Metazoa</taxon>
        <taxon>Ecdysozoa</taxon>
        <taxon>Arthropoda</taxon>
        <taxon>Chelicerata</taxon>
        <taxon>Arachnida</taxon>
        <taxon>Acari</taxon>
        <taxon>Parasitiformes</taxon>
        <taxon>Ixodida</taxon>
        <taxon>Ixodoidea</taxon>
        <taxon>Ixodidae</taxon>
        <taxon>Amblyomminae</taxon>
        <taxon>Amblyomma</taxon>
    </lineage>
</organism>
<feature type="transmembrane region" description="Helical" evidence="1">
    <location>
        <begin position="43"/>
        <end position="63"/>
    </location>
</feature>
<protein>
    <submittedName>
        <fullName evidence="2">Uncharacterized protein</fullName>
    </submittedName>
</protein>
<sequence>MLILGANTSTPKTKTSSGNKRPALWTCIIGIPCGIKTSSHICYIMKALGFLMLFCLAATVLAYPRRGDGGRREGGPRIFWRGPGSRFPPNFEWPCDRTRLSTTGTTEVTVGGSSFSLLPSSQGSTSSSGPTFTLAPGGGVSIPAIPTIPAR</sequence>
<accession>A0AAQ4DTR9</accession>
<name>A0AAQ4DTR9_AMBAM</name>
<evidence type="ECO:0000313" key="3">
    <source>
        <dbReference type="Proteomes" id="UP001321473"/>
    </source>
</evidence>
<dbReference type="Proteomes" id="UP001321473">
    <property type="component" value="Unassembled WGS sequence"/>
</dbReference>
<keyword evidence="1" id="KW-0472">Membrane</keyword>
<proteinExistence type="predicted"/>
<dbReference type="AlphaFoldDB" id="A0AAQ4DTR9"/>
<evidence type="ECO:0000256" key="1">
    <source>
        <dbReference type="SAM" id="Phobius"/>
    </source>
</evidence>
<keyword evidence="1" id="KW-1133">Transmembrane helix</keyword>
<reference evidence="2 3" key="1">
    <citation type="journal article" date="2023" name="Arcadia Sci">
        <title>De novo assembly of a long-read Amblyomma americanum tick genome.</title>
        <authorList>
            <person name="Chou S."/>
            <person name="Poskanzer K.E."/>
            <person name="Rollins M."/>
            <person name="Thuy-Boun P.S."/>
        </authorList>
    </citation>
    <scope>NUCLEOTIDE SEQUENCE [LARGE SCALE GENOMIC DNA]</scope>
    <source>
        <strain evidence="2">F_SG_1</strain>
        <tissue evidence="2">Salivary glands</tissue>
    </source>
</reference>
<keyword evidence="3" id="KW-1185">Reference proteome</keyword>
<comment type="caution">
    <text evidence="2">The sequence shown here is derived from an EMBL/GenBank/DDBJ whole genome shotgun (WGS) entry which is preliminary data.</text>
</comment>
<keyword evidence="1" id="KW-0812">Transmembrane</keyword>